<sequence>MVQTLEAIKGGGGSIKVGTTGTISSLMSKELESMRYAPRKAIPSKDKSSAAATVLATGGVTSPKRLRPRLSANEASSSHCSNISDRNDDLARKEKHYNRKNHKIPMLNSGDVSVDATPIRKKPDKKGSYLVEIVDIKCGHPDRAWATPLANRLKKLSFSKLSESTN</sequence>
<name>A0AAD8IWX3_9APIA</name>
<organism evidence="2 3">
    <name type="scientific">Heracleum sosnowskyi</name>
    <dbReference type="NCBI Taxonomy" id="360622"/>
    <lineage>
        <taxon>Eukaryota</taxon>
        <taxon>Viridiplantae</taxon>
        <taxon>Streptophyta</taxon>
        <taxon>Embryophyta</taxon>
        <taxon>Tracheophyta</taxon>
        <taxon>Spermatophyta</taxon>
        <taxon>Magnoliopsida</taxon>
        <taxon>eudicotyledons</taxon>
        <taxon>Gunneridae</taxon>
        <taxon>Pentapetalae</taxon>
        <taxon>asterids</taxon>
        <taxon>campanulids</taxon>
        <taxon>Apiales</taxon>
        <taxon>Apiaceae</taxon>
        <taxon>Apioideae</taxon>
        <taxon>apioid superclade</taxon>
        <taxon>Tordylieae</taxon>
        <taxon>Tordyliinae</taxon>
        <taxon>Heracleum</taxon>
    </lineage>
</organism>
<evidence type="ECO:0000313" key="2">
    <source>
        <dbReference type="EMBL" id="KAK1391827.1"/>
    </source>
</evidence>
<dbReference type="AlphaFoldDB" id="A0AAD8IWX3"/>
<evidence type="ECO:0000256" key="1">
    <source>
        <dbReference type="SAM" id="MobiDB-lite"/>
    </source>
</evidence>
<proteinExistence type="predicted"/>
<evidence type="ECO:0000313" key="3">
    <source>
        <dbReference type="Proteomes" id="UP001237642"/>
    </source>
</evidence>
<dbReference type="PANTHER" id="PTHR36405:SF1">
    <property type="entry name" value="OS07G0520600 PROTEIN"/>
    <property type="match status" value="1"/>
</dbReference>
<feature type="compositionally biased region" description="Low complexity" evidence="1">
    <location>
        <begin position="49"/>
        <end position="62"/>
    </location>
</feature>
<comment type="caution">
    <text evidence="2">The sequence shown here is derived from an EMBL/GenBank/DDBJ whole genome shotgun (WGS) entry which is preliminary data.</text>
</comment>
<protein>
    <submittedName>
        <fullName evidence="2">Hexon</fullName>
    </submittedName>
</protein>
<gene>
    <name evidence="2" type="ORF">POM88_010883</name>
</gene>
<reference evidence="2" key="2">
    <citation type="submission" date="2023-05" db="EMBL/GenBank/DDBJ databases">
        <authorList>
            <person name="Schelkunov M.I."/>
        </authorList>
    </citation>
    <scope>NUCLEOTIDE SEQUENCE</scope>
    <source>
        <strain evidence="2">Hsosn_3</strain>
        <tissue evidence="2">Leaf</tissue>
    </source>
</reference>
<keyword evidence="3" id="KW-1185">Reference proteome</keyword>
<feature type="compositionally biased region" description="Polar residues" evidence="1">
    <location>
        <begin position="73"/>
        <end position="84"/>
    </location>
</feature>
<dbReference type="Proteomes" id="UP001237642">
    <property type="component" value="Unassembled WGS sequence"/>
</dbReference>
<accession>A0AAD8IWX3</accession>
<feature type="compositionally biased region" description="Basic residues" evidence="1">
    <location>
        <begin position="93"/>
        <end position="103"/>
    </location>
</feature>
<dbReference type="EMBL" id="JAUIZM010000003">
    <property type="protein sequence ID" value="KAK1391827.1"/>
    <property type="molecule type" value="Genomic_DNA"/>
</dbReference>
<dbReference type="PANTHER" id="PTHR36405">
    <property type="entry name" value="BNAA10G09140D PROTEIN"/>
    <property type="match status" value="1"/>
</dbReference>
<feature type="region of interest" description="Disordered" evidence="1">
    <location>
        <begin position="40"/>
        <end position="109"/>
    </location>
</feature>
<reference evidence="2" key="1">
    <citation type="submission" date="2023-02" db="EMBL/GenBank/DDBJ databases">
        <title>Genome of toxic invasive species Heracleum sosnowskyi carries increased number of genes despite the absence of recent whole-genome duplications.</title>
        <authorList>
            <person name="Schelkunov M."/>
            <person name="Shtratnikova V."/>
            <person name="Makarenko M."/>
            <person name="Klepikova A."/>
            <person name="Omelchenko D."/>
            <person name="Novikova G."/>
            <person name="Obukhova E."/>
            <person name="Bogdanov V."/>
            <person name="Penin A."/>
            <person name="Logacheva M."/>
        </authorList>
    </citation>
    <scope>NUCLEOTIDE SEQUENCE</scope>
    <source>
        <strain evidence="2">Hsosn_3</strain>
        <tissue evidence="2">Leaf</tissue>
    </source>
</reference>